<dbReference type="Pfam" id="PF15243">
    <property type="entry name" value="ANAPC15"/>
    <property type="match status" value="1"/>
</dbReference>
<evidence type="ECO:0000313" key="3">
    <source>
        <dbReference type="EMBL" id="KAF5826425.1"/>
    </source>
</evidence>
<accession>A0ABQ7FVL2</accession>
<proteinExistence type="predicted"/>
<gene>
    <name evidence="3" type="ORF">DUNSADRAFT_3194</name>
</gene>
<keyword evidence="1" id="KW-0175">Coiled coil</keyword>
<feature type="region of interest" description="Disordered" evidence="2">
    <location>
        <begin position="50"/>
        <end position="87"/>
    </location>
</feature>
<reference evidence="3" key="1">
    <citation type="submission" date="2017-08" db="EMBL/GenBank/DDBJ databases">
        <authorList>
            <person name="Polle J.E."/>
            <person name="Barry K."/>
            <person name="Cushman J."/>
            <person name="Schmutz J."/>
            <person name="Tran D."/>
            <person name="Hathwaick L.T."/>
            <person name="Yim W.C."/>
            <person name="Jenkins J."/>
            <person name="Mckie-Krisberg Z.M."/>
            <person name="Prochnik S."/>
            <person name="Lindquist E."/>
            <person name="Dockter R.B."/>
            <person name="Adam C."/>
            <person name="Molina H."/>
            <person name="Bunkerborg J."/>
            <person name="Jin E."/>
            <person name="Buchheim M."/>
            <person name="Magnuson J."/>
        </authorList>
    </citation>
    <scope>NUCLEOTIDE SEQUENCE</scope>
    <source>
        <strain evidence="3">CCAP 19/18</strain>
    </source>
</reference>
<evidence type="ECO:0000256" key="2">
    <source>
        <dbReference type="SAM" id="MobiDB-lite"/>
    </source>
</evidence>
<evidence type="ECO:0000313" key="4">
    <source>
        <dbReference type="Proteomes" id="UP000815325"/>
    </source>
</evidence>
<evidence type="ECO:0000256" key="1">
    <source>
        <dbReference type="SAM" id="Coils"/>
    </source>
</evidence>
<dbReference type="Proteomes" id="UP000815325">
    <property type="component" value="Unassembled WGS sequence"/>
</dbReference>
<name>A0ABQ7FVL2_DUNSA</name>
<dbReference type="EMBL" id="MU070937">
    <property type="protein sequence ID" value="KAF5826425.1"/>
    <property type="molecule type" value="Genomic_DNA"/>
</dbReference>
<feature type="compositionally biased region" description="Acidic residues" evidence="2">
    <location>
        <begin position="66"/>
        <end position="87"/>
    </location>
</feature>
<comment type="caution">
    <text evidence="3">The sequence shown here is derived from an EMBL/GenBank/DDBJ whole genome shotgun (WGS) entry which is preliminary data.</text>
</comment>
<dbReference type="InterPro" id="IPR026182">
    <property type="entry name" value="ANAPC15"/>
</dbReference>
<feature type="coiled-coil region" evidence="1">
    <location>
        <begin position="15"/>
        <end position="45"/>
    </location>
</feature>
<sequence length="87" mass="9526">MLLLPSIVPPTIEELQTHSNEEQQLRLLEQELEAKQAELHDWHRNALVMGKTSTDADAQQGIIQNDGDEEGPAEDPAGAEDADNVVA</sequence>
<feature type="compositionally biased region" description="Polar residues" evidence="2">
    <location>
        <begin position="51"/>
        <end position="63"/>
    </location>
</feature>
<protein>
    <submittedName>
        <fullName evidence="3">Uncharacterized protein</fullName>
    </submittedName>
</protein>
<organism evidence="3 4">
    <name type="scientific">Dunaliella salina</name>
    <name type="common">Green alga</name>
    <name type="synonym">Protococcus salinus</name>
    <dbReference type="NCBI Taxonomy" id="3046"/>
    <lineage>
        <taxon>Eukaryota</taxon>
        <taxon>Viridiplantae</taxon>
        <taxon>Chlorophyta</taxon>
        <taxon>core chlorophytes</taxon>
        <taxon>Chlorophyceae</taxon>
        <taxon>CS clade</taxon>
        <taxon>Chlamydomonadales</taxon>
        <taxon>Dunaliellaceae</taxon>
        <taxon>Dunaliella</taxon>
    </lineage>
</organism>
<keyword evidence="4" id="KW-1185">Reference proteome</keyword>